<evidence type="ECO:0000313" key="2">
    <source>
        <dbReference type="Proteomes" id="UP000295313"/>
    </source>
</evidence>
<sequence length="117" mass="14337">MDKQIQKLALLVKMYLNESKEQLLEDLGSPNKYSNKHIWFYTNYRFLIFQDEIAFIFERDRVVDIVITEYVLWRKVSNIFFYEGQIPEYKVNRLSKKIRKYGNSTTRLQTNLYRYSE</sequence>
<evidence type="ECO:0000313" key="1">
    <source>
        <dbReference type="EMBL" id="TDX82563.1"/>
    </source>
</evidence>
<dbReference type="RefSeq" id="WP_133945216.1">
    <property type="nucleotide sequence ID" value="NZ_SOEO01000003.1"/>
</dbReference>
<dbReference type="EMBL" id="SOEO01000003">
    <property type="protein sequence ID" value="TDX82563.1"/>
    <property type="molecule type" value="Genomic_DNA"/>
</dbReference>
<protein>
    <submittedName>
        <fullName evidence="1">Uncharacterized protein</fullName>
    </submittedName>
</protein>
<gene>
    <name evidence="1" type="ORF">B0I22_2571</name>
</gene>
<reference evidence="1 2" key="1">
    <citation type="submission" date="2019-03" db="EMBL/GenBank/DDBJ databases">
        <title>Genomic Encyclopedia of Type Strains, Phase III (KMG-III): the genomes of soil and plant-associated and newly described type strains.</title>
        <authorList>
            <person name="Whitman W."/>
        </authorList>
    </citation>
    <scope>NUCLEOTIDE SEQUENCE [LARGE SCALE GENOMIC DNA]</scope>
    <source>
        <strain evidence="1 2">CGMCC 1.12802</strain>
    </source>
</reference>
<accession>A0A4R8I2Z6</accession>
<dbReference type="AlphaFoldDB" id="A0A4R8I2Z6"/>
<organism evidence="1 2">
    <name type="scientific">Epilithonimonas xixisoli</name>
    <dbReference type="NCBI Taxonomy" id="1476462"/>
    <lineage>
        <taxon>Bacteria</taxon>
        <taxon>Pseudomonadati</taxon>
        <taxon>Bacteroidota</taxon>
        <taxon>Flavobacteriia</taxon>
        <taxon>Flavobacteriales</taxon>
        <taxon>Weeksellaceae</taxon>
        <taxon>Chryseobacterium group</taxon>
        <taxon>Epilithonimonas</taxon>
    </lineage>
</organism>
<proteinExistence type="predicted"/>
<comment type="caution">
    <text evidence="1">The sequence shown here is derived from an EMBL/GenBank/DDBJ whole genome shotgun (WGS) entry which is preliminary data.</text>
</comment>
<dbReference type="Proteomes" id="UP000295313">
    <property type="component" value="Unassembled WGS sequence"/>
</dbReference>
<dbReference type="OrthoDB" id="1265007at2"/>
<keyword evidence="2" id="KW-1185">Reference proteome</keyword>
<name>A0A4R8I2Z6_9FLAO</name>